<accession>A0A0A8Z4M9</accession>
<dbReference type="AlphaFoldDB" id="A0A0A8Z4M9"/>
<proteinExistence type="predicted"/>
<name>A0A0A8Z4M9_ARUDO</name>
<reference evidence="1" key="1">
    <citation type="submission" date="2014-09" db="EMBL/GenBank/DDBJ databases">
        <authorList>
            <person name="Magalhaes I.L.F."/>
            <person name="Oliveira U."/>
            <person name="Santos F.R."/>
            <person name="Vidigal T.H.D.A."/>
            <person name="Brescovit A.D."/>
            <person name="Santos A.J."/>
        </authorList>
    </citation>
    <scope>NUCLEOTIDE SEQUENCE</scope>
    <source>
        <tissue evidence="1">Shoot tissue taken approximately 20 cm above the soil surface</tissue>
    </source>
</reference>
<sequence length="131" mass="14801">MHVSSLRQAESHTFFSNNSCEFVATLMSSNGAYHSPAARSSAAGRRRWLRRWACSLDDLRRRTFPQLSVRPYGVEAASSTSTRTPSTDLASSCTALAPTRTLARDGQRRLRSSREAAPGGRARWRRRRWWS</sequence>
<evidence type="ECO:0000313" key="1">
    <source>
        <dbReference type="EMBL" id="JAD34349.1"/>
    </source>
</evidence>
<dbReference type="EMBL" id="GBRH01263546">
    <property type="protein sequence ID" value="JAD34349.1"/>
    <property type="molecule type" value="Transcribed_RNA"/>
</dbReference>
<reference evidence="1" key="2">
    <citation type="journal article" date="2015" name="Data Brief">
        <title>Shoot transcriptome of the giant reed, Arundo donax.</title>
        <authorList>
            <person name="Barrero R.A."/>
            <person name="Guerrero F.D."/>
            <person name="Moolhuijzen P."/>
            <person name="Goolsby J.A."/>
            <person name="Tidwell J."/>
            <person name="Bellgard S.E."/>
            <person name="Bellgard M.I."/>
        </authorList>
    </citation>
    <scope>NUCLEOTIDE SEQUENCE</scope>
    <source>
        <tissue evidence="1">Shoot tissue taken approximately 20 cm above the soil surface</tissue>
    </source>
</reference>
<protein>
    <submittedName>
        <fullName evidence="1">Uncharacterized protein</fullName>
    </submittedName>
</protein>
<organism evidence="1">
    <name type="scientific">Arundo donax</name>
    <name type="common">Giant reed</name>
    <name type="synonym">Donax arundinaceus</name>
    <dbReference type="NCBI Taxonomy" id="35708"/>
    <lineage>
        <taxon>Eukaryota</taxon>
        <taxon>Viridiplantae</taxon>
        <taxon>Streptophyta</taxon>
        <taxon>Embryophyta</taxon>
        <taxon>Tracheophyta</taxon>
        <taxon>Spermatophyta</taxon>
        <taxon>Magnoliopsida</taxon>
        <taxon>Liliopsida</taxon>
        <taxon>Poales</taxon>
        <taxon>Poaceae</taxon>
        <taxon>PACMAD clade</taxon>
        <taxon>Arundinoideae</taxon>
        <taxon>Arundineae</taxon>
        <taxon>Arundo</taxon>
    </lineage>
</organism>